<evidence type="ECO:0000313" key="1">
    <source>
        <dbReference type="EMBL" id="KAJ7526472.1"/>
    </source>
</evidence>
<sequence>MVASSEDGLFRCSSDTKLIPTAAAAGDVARGIGMAEADHAKCECCGLLEECTQAYVERVRGVFCSHFICGLCAEAVKEDHCRMRTKDPVASVEDALHTHMTVCLQFNCTVREDPAVHVATAAAAMRQLFLRRIQSSKRIPTPGAITRSSSCLPAIGGNYS</sequence>
<name>A0ACC2BAN6_DIPCM</name>
<proteinExistence type="predicted"/>
<evidence type="ECO:0000313" key="2">
    <source>
        <dbReference type="Proteomes" id="UP001162992"/>
    </source>
</evidence>
<organism evidence="1 2">
    <name type="scientific">Diphasiastrum complanatum</name>
    <name type="common">Issler's clubmoss</name>
    <name type="synonym">Lycopodium complanatum</name>
    <dbReference type="NCBI Taxonomy" id="34168"/>
    <lineage>
        <taxon>Eukaryota</taxon>
        <taxon>Viridiplantae</taxon>
        <taxon>Streptophyta</taxon>
        <taxon>Embryophyta</taxon>
        <taxon>Tracheophyta</taxon>
        <taxon>Lycopodiopsida</taxon>
        <taxon>Lycopodiales</taxon>
        <taxon>Lycopodiaceae</taxon>
        <taxon>Lycopodioideae</taxon>
        <taxon>Diphasiastrum</taxon>
    </lineage>
</organism>
<reference evidence="2" key="1">
    <citation type="journal article" date="2024" name="Proc. Natl. Acad. Sci. U.S.A.">
        <title>Extraordinary preservation of gene collinearity over three hundred million years revealed in homosporous lycophytes.</title>
        <authorList>
            <person name="Li C."/>
            <person name="Wickell D."/>
            <person name="Kuo L.Y."/>
            <person name="Chen X."/>
            <person name="Nie B."/>
            <person name="Liao X."/>
            <person name="Peng D."/>
            <person name="Ji J."/>
            <person name="Jenkins J."/>
            <person name="Williams M."/>
            <person name="Shu S."/>
            <person name="Plott C."/>
            <person name="Barry K."/>
            <person name="Rajasekar S."/>
            <person name="Grimwood J."/>
            <person name="Han X."/>
            <person name="Sun S."/>
            <person name="Hou Z."/>
            <person name="He W."/>
            <person name="Dai G."/>
            <person name="Sun C."/>
            <person name="Schmutz J."/>
            <person name="Leebens-Mack J.H."/>
            <person name="Li F.W."/>
            <person name="Wang L."/>
        </authorList>
    </citation>
    <scope>NUCLEOTIDE SEQUENCE [LARGE SCALE GENOMIC DNA]</scope>
    <source>
        <strain evidence="2">cv. PW_Plant_1</strain>
    </source>
</reference>
<protein>
    <submittedName>
        <fullName evidence="1">Uncharacterized protein</fullName>
    </submittedName>
</protein>
<dbReference type="EMBL" id="CM055107">
    <property type="protein sequence ID" value="KAJ7526472.1"/>
    <property type="molecule type" value="Genomic_DNA"/>
</dbReference>
<keyword evidence="2" id="KW-1185">Reference proteome</keyword>
<comment type="caution">
    <text evidence="1">The sequence shown here is derived from an EMBL/GenBank/DDBJ whole genome shotgun (WGS) entry which is preliminary data.</text>
</comment>
<accession>A0ACC2BAN6</accession>
<gene>
    <name evidence="1" type="ORF">O6H91_16G007800</name>
</gene>
<dbReference type="Proteomes" id="UP001162992">
    <property type="component" value="Chromosome 16"/>
</dbReference>